<accession>A0A8S1P5B7</accession>
<keyword evidence="1" id="KW-0175">Coiled coil</keyword>
<name>A0A8S1P5B7_9CILI</name>
<protein>
    <submittedName>
        <fullName evidence="2">Uncharacterized protein</fullName>
    </submittedName>
</protein>
<evidence type="ECO:0000313" key="2">
    <source>
        <dbReference type="EMBL" id="CAD8098198.1"/>
    </source>
</evidence>
<organism evidence="2 3">
    <name type="scientific">Paramecium sonneborni</name>
    <dbReference type="NCBI Taxonomy" id="65129"/>
    <lineage>
        <taxon>Eukaryota</taxon>
        <taxon>Sar</taxon>
        <taxon>Alveolata</taxon>
        <taxon>Ciliophora</taxon>
        <taxon>Intramacronucleata</taxon>
        <taxon>Oligohymenophorea</taxon>
        <taxon>Peniculida</taxon>
        <taxon>Parameciidae</taxon>
        <taxon>Paramecium</taxon>
    </lineage>
</organism>
<evidence type="ECO:0000313" key="3">
    <source>
        <dbReference type="Proteomes" id="UP000692954"/>
    </source>
</evidence>
<feature type="coiled-coil region" evidence="1">
    <location>
        <begin position="16"/>
        <end position="43"/>
    </location>
</feature>
<evidence type="ECO:0000256" key="1">
    <source>
        <dbReference type="SAM" id="Coils"/>
    </source>
</evidence>
<keyword evidence="3" id="KW-1185">Reference proteome</keyword>
<dbReference type="AlphaFoldDB" id="A0A8S1P5B7"/>
<reference evidence="2" key="1">
    <citation type="submission" date="2021-01" db="EMBL/GenBank/DDBJ databases">
        <authorList>
            <consortium name="Genoscope - CEA"/>
            <person name="William W."/>
        </authorList>
    </citation>
    <scope>NUCLEOTIDE SEQUENCE</scope>
</reference>
<comment type="caution">
    <text evidence="2">The sequence shown here is derived from an EMBL/GenBank/DDBJ whole genome shotgun (WGS) entry which is preliminary data.</text>
</comment>
<proteinExistence type="predicted"/>
<gene>
    <name evidence="2" type="ORF">PSON_ATCC_30995.1.T0690278</name>
</gene>
<dbReference type="EMBL" id="CAJJDN010000069">
    <property type="protein sequence ID" value="CAD8098198.1"/>
    <property type="molecule type" value="Genomic_DNA"/>
</dbReference>
<dbReference type="Proteomes" id="UP000692954">
    <property type="component" value="Unassembled WGS sequence"/>
</dbReference>
<sequence length="93" mass="11219">MKEKFRIQKCMLQEKNAQLENDLAREKEKIYQMENSIRSLDNDIHKLQFKQSLQQLYLWNQELPNNHKNQIELTENSQINSGFVSPYSNHFGY</sequence>